<accession>A0A3M7T0Z3</accession>
<name>A0A3M7T0Z3_BRAPC</name>
<reference evidence="1 2" key="1">
    <citation type="journal article" date="2018" name="Sci. Rep.">
        <title>Genomic signatures of local adaptation to the degree of environmental predictability in rotifers.</title>
        <authorList>
            <person name="Franch-Gras L."/>
            <person name="Hahn C."/>
            <person name="Garcia-Roger E.M."/>
            <person name="Carmona M.J."/>
            <person name="Serra M."/>
            <person name="Gomez A."/>
        </authorList>
    </citation>
    <scope>NUCLEOTIDE SEQUENCE [LARGE SCALE GENOMIC DNA]</scope>
    <source>
        <strain evidence="1">HYR1</strain>
    </source>
</reference>
<dbReference type="AlphaFoldDB" id="A0A3M7T0Z3"/>
<dbReference type="Proteomes" id="UP000276133">
    <property type="component" value="Unassembled WGS sequence"/>
</dbReference>
<protein>
    <submittedName>
        <fullName evidence="1">Uncharacterized protein</fullName>
    </submittedName>
</protein>
<organism evidence="1 2">
    <name type="scientific">Brachionus plicatilis</name>
    <name type="common">Marine rotifer</name>
    <name type="synonym">Brachionus muelleri</name>
    <dbReference type="NCBI Taxonomy" id="10195"/>
    <lineage>
        <taxon>Eukaryota</taxon>
        <taxon>Metazoa</taxon>
        <taxon>Spiralia</taxon>
        <taxon>Gnathifera</taxon>
        <taxon>Rotifera</taxon>
        <taxon>Eurotatoria</taxon>
        <taxon>Monogononta</taxon>
        <taxon>Pseudotrocha</taxon>
        <taxon>Ploima</taxon>
        <taxon>Brachionidae</taxon>
        <taxon>Brachionus</taxon>
    </lineage>
</organism>
<gene>
    <name evidence="1" type="ORF">BpHYR1_040520</name>
</gene>
<dbReference type="EMBL" id="REGN01000472">
    <property type="protein sequence ID" value="RNA41723.1"/>
    <property type="molecule type" value="Genomic_DNA"/>
</dbReference>
<sequence>MANYIYCCMQLKHSGYMSLLNIESLFQHQSRYKLYSPQIEHSFIYPCLCHPFIGVTSKTQNLYKGEKLDWCKQRKA</sequence>
<proteinExistence type="predicted"/>
<comment type="caution">
    <text evidence="1">The sequence shown here is derived from an EMBL/GenBank/DDBJ whole genome shotgun (WGS) entry which is preliminary data.</text>
</comment>
<keyword evidence="2" id="KW-1185">Reference proteome</keyword>
<evidence type="ECO:0000313" key="1">
    <source>
        <dbReference type="EMBL" id="RNA41723.1"/>
    </source>
</evidence>
<evidence type="ECO:0000313" key="2">
    <source>
        <dbReference type="Proteomes" id="UP000276133"/>
    </source>
</evidence>